<comment type="similarity">
    <text evidence="2">Belongs to the ABC transporter superfamily.</text>
</comment>
<reference evidence="7 8" key="1">
    <citation type="submission" date="2019-12" db="EMBL/GenBank/DDBJ databases">
        <title>Nitratireductor arenosus sp. nov., Isolated from sea sand, Jeju island, South Korea.</title>
        <authorList>
            <person name="Kim W."/>
        </authorList>
    </citation>
    <scope>NUCLEOTIDE SEQUENCE [LARGE SCALE GENOMIC DNA]</scope>
    <source>
        <strain evidence="7 8">CAU 1489</strain>
    </source>
</reference>
<comment type="caution">
    <text evidence="7">The sequence shown here is derived from an EMBL/GenBank/DDBJ whole genome shotgun (WGS) entry which is preliminary data.</text>
</comment>
<dbReference type="InterPro" id="IPR027417">
    <property type="entry name" value="P-loop_NTPase"/>
</dbReference>
<sequence>MTTAGKHRHEVFVSARDAQLHFRAGGALAAMRGKSRLIKAVDGVSFDICRGESVGLLGESGCGKTSMGRMLLKLEEATGGAVTFDGADLNTLRGEALRAFRTRAQLIFQNPFDAVNPRFTIRATLAEPLENAGVPPAEREQRIIAALELVRLPNPAEFLDRHPHQLSGGQLQRVVMARALILQPDFVVADEPVSMLDVSVRAGVLNVFRDVRDRLNLTAIYISHDLALVRYVCERTIVMYLGRIMEDGPTEDIVREPLHPYTRALVAAVPVPHPDQDHAPLPIGRGAPDPLNPPSGCVFRDRCPKAHARCAAEIPVPRQVGTRRVACHLYDEAGAAAPGKTA</sequence>
<dbReference type="GO" id="GO:0005524">
    <property type="term" value="F:ATP binding"/>
    <property type="evidence" value="ECO:0007669"/>
    <property type="project" value="UniProtKB-KW"/>
</dbReference>
<dbReference type="GO" id="GO:0015833">
    <property type="term" value="P:peptide transport"/>
    <property type="evidence" value="ECO:0007669"/>
    <property type="project" value="InterPro"/>
</dbReference>
<dbReference type="PROSITE" id="PS50893">
    <property type="entry name" value="ABC_TRANSPORTER_2"/>
    <property type="match status" value="1"/>
</dbReference>
<evidence type="ECO:0000256" key="5">
    <source>
        <dbReference type="ARBA" id="ARBA00022840"/>
    </source>
</evidence>
<dbReference type="EMBL" id="WPHG01000003">
    <property type="protein sequence ID" value="MVA98064.1"/>
    <property type="molecule type" value="Genomic_DNA"/>
</dbReference>
<dbReference type="InterPro" id="IPR050319">
    <property type="entry name" value="ABC_transp_ATP-bind"/>
</dbReference>
<dbReference type="PANTHER" id="PTHR43776:SF7">
    <property type="entry name" value="D,D-DIPEPTIDE TRANSPORT ATP-BINDING PROTEIN DDPF-RELATED"/>
    <property type="match status" value="1"/>
</dbReference>
<keyword evidence="8" id="KW-1185">Reference proteome</keyword>
<dbReference type="InterPro" id="IPR017871">
    <property type="entry name" value="ABC_transporter-like_CS"/>
</dbReference>
<keyword evidence="3" id="KW-0813">Transport</keyword>
<evidence type="ECO:0000256" key="3">
    <source>
        <dbReference type="ARBA" id="ARBA00022448"/>
    </source>
</evidence>
<evidence type="ECO:0000256" key="2">
    <source>
        <dbReference type="ARBA" id="ARBA00005417"/>
    </source>
</evidence>
<feature type="domain" description="ABC transporter" evidence="6">
    <location>
        <begin position="15"/>
        <end position="266"/>
    </location>
</feature>
<dbReference type="Pfam" id="PF00005">
    <property type="entry name" value="ABC_tran"/>
    <property type="match status" value="1"/>
</dbReference>
<proteinExistence type="inferred from homology"/>
<name>A0A844QHG8_9HYPH</name>
<evidence type="ECO:0000313" key="8">
    <source>
        <dbReference type="Proteomes" id="UP000463224"/>
    </source>
</evidence>
<dbReference type="InterPro" id="IPR003439">
    <property type="entry name" value="ABC_transporter-like_ATP-bd"/>
</dbReference>
<keyword evidence="5 7" id="KW-0067">ATP-binding</keyword>
<dbReference type="NCBIfam" id="TIGR01727">
    <property type="entry name" value="oligo_HPY"/>
    <property type="match status" value="1"/>
</dbReference>
<dbReference type="FunFam" id="3.40.50.300:FF:000016">
    <property type="entry name" value="Oligopeptide ABC transporter ATP-binding component"/>
    <property type="match status" value="1"/>
</dbReference>
<dbReference type="GO" id="GO:0055085">
    <property type="term" value="P:transmembrane transport"/>
    <property type="evidence" value="ECO:0007669"/>
    <property type="project" value="UniProtKB-ARBA"/>
</dbReference>
<dbReference type="CDD" id="cd03257">
    <property type="entry name" value="ABC_NikE_OppD_transporters"/>
    <property type="match status" value="1"/>
</dbReference>
<keyword evidence="4" id="KW-0547">Nucleotide-binding</keyword>
<dbReference type="Proteomes" id="UP000463224">
    <property type="component" value="Unassembled WGS sequence"/>
</dbReference>
<evidence type="ECO:0000259" key="6">
    <source>
        <dbReference type="PROSITE" id="PS50893"/>
    </source>
</evidence>
<protein>
    <submittedName>
        <fullName evidence="7">ATP-binding cassette domain-containing protein</fullName>
    </submittedName>
</protein>
<dbReference type="AlphaFoldDB" id="A0A844QHG8"/>
<comment type="subcellular location">
    <subcellularLocation>
        <location evidence="1">Cell inner membrane</location>
        <topology evidence="1">Peripheral membrane protein</topology>
    </subcellularLocation>
</comment>
<dbReference type="PROSITE" id="PS00211">
    <property type="entry name" value="ABC_TRANSPORTER_1"/>
    <property type="match status" value="1"/>
</dbReference>
<accession>A0A844QHG8</accession>
<evidence type="ECO:0000256" key="1">
    <source>
        <dbReference type="ARBA" id="ARBA00004417"/>
    </source>
</evidence>
<gene>
    <name evidence="7" type="ORF">GN330_12505</name>
</gene>
<dbReference type="GO" id="GO:0005886">
    <property type="term" value="C:plasma membrane"/>
    <property type="evidence" value="ECO:0007669"/>
    <property type="project" value="UniProtKB-SubCell"/>
</dbReference>
<dbReference type="PANTHER" id="PTHR43776">
    <property type="entry name" value="TRANSPORT ATP-BINDING PROTEIN"/>
    <property type="match status" value="1"/>
</dbReference>
<dbReference type="GO" id="GO:0016887">
    <property type="term" value="F:ATP hydrolysis activity"/>
    <property type="evidence" value="ECO:0007669"/>
    <property type="project" value="InterPro"/>
</dbReference>
<evidence type="ECO:0000313" key="7">
    <source>
        <dbReference type="EMBL" id="MVA98064.1"/>
    </source>
</evidence>
<dbReference type="SUPFAM" id="SSF52540">
    <property type="entry name" value="P-loop containing nucleoside triphosphate hydrolases"/>
    <property type="match status" value="1"/>
</dbReference>
<dbReference type="Pfam" id="PF08352">
    <property type="entry name" value="oligo_HPY"/>
    <property type="match status" value="1"/>
</dbReference>
<dbReference type="InterPro" id="IPR013563">
    <property type="entry name" value="Oligopep_ABC_C"/>
</dbReference>
<dbReference type="SMART" id="SM00382">
    <property type="entry name" value="AAA"/>
    <property type="match status" value="1"/>
</dbReference>
<evidence type="ECO:0000256" key="4">
    <source>
        <dbReference type="ARBA" id="ARBA00022741"/>
    </source>
</evidence>
<organism evidence="7 8">
    <name type="scientific">Nitratireductor arenosus</name>
    <dbReference type="NCBI Taxonomy" id="2682096"/>
    <lineage>
        <taxon>Bacteria</taxon>
        <taxon>Pseudomonadati</taxon>
        <taxon>Pseudomonadota</taxon>
        <taxon>Alphaproteobacteria</taxon>
        <taxon>Hyphomicrobiales</taxon>
        <taxon>Phyllobacteriaceae</taxon>
        <taxon>Nitratireductor</taxon>
    </lineage>
</organism>
<dbReference type="InterPro" id="IPR003593">
    <property type="entry name" value="AAA+_ATPase"/>
</dbReference>
<dbReference type="Gene3D" id="3.40.50.300">
    <property type="entry name" value="P-loop containing nucleotide triphosphate hydrolases"/>
    <property type="match status" value="1"/>
</dbReference>